<keyword evidence="2" id="KW-0963">Cytoplasm</keyword>
<dbReference type="InterPro" id="IPR025954">
    <property type="entry name" value="DBC1/CARP1_inactive_NUDIX"/>
</dbReference>
<comment type="caution">
    <text evidence="6">The sequence shown here is derived from an EMBL/GenBank/DDBJ whole genome shotgun (WGS) entry which is preliminary data.</text>
</comment>
<accession>A0A4Y2N773</accession>
<evidence type="ECO:0000259" key="5">
    <source>
        <dbReference type="PROSITE" id="PS50800"/>
    </source>
</evidence>
<gene>
    <name evidence="6" type="primary">CCAR1_1</name>
    <name evidence="6" type="ORF">AVEN_233488_1</name>
</gene>
<dbReference type="OrthoDB" id="21006at2759"/>
<evidence type="ECO:0000256" key="2">
    <source>
        <dbReference type="ARBA" id="ARBA00022490"/>
    </source>
</evidence>
<reference evidence="6 7" key="1">
    <citation type="journal article" date="2019" name="Sci. Rep.">
        <title>Orb-weaving spider Araneus ventricosus genome elucidates the spidroin gene catalogue.</title>
        <authorList>
            <person name="Kono N."/>
            <person name="Nakamura H."/>
            <person name="Ohtoshi R."/>
            <person name="Moran D.A.P."/>
            <person name="Shinohara A."/>
            <person name="Yoshida Y."/>
            <person name="Fujiwara M."/>
            <person name="Mori M."/>
            <person name="Tomita M."/>
            <person name="Arakawa K."/>
        </authorList>
    </citation>
    <scope>NUCLEOTIDE SEQUENCE [LARGE SCALE GENOMIC DNA]</scope>
</reference>
<dbReference type="SMART" id="SM01122">
    <property type="entry name" value="DBC1"/>
    <property type="match status" value="1"/>
</dbReference>
<feature type="compositionally biased region" description="Acidic residues" evidence="4">
    <location>
        <begin position="499"/>
        <end position="513"/>
    </location>
</feature>
<keyword evidence="6" id="KW-0132">Cell division</keyword>
<dbReference type="InterPro" id="IPR003034">
    <property type="entry name" value="SAP_dom"/>
</dbReference>
<proteinExistence type="predicted"/>
<dbReference type="PROSITE" id="PS50800">
    <property type="entry name" value="SAP"/>
    <property type="match status" value="1"/>
</dbReference>
<dbReference type="InterPro" id="IPR036361">
    <property type="entry name" value="SAP_dom_sf"/>
</dbReference>
<dbReference type="GO" id="GO:0005634">
    <property type="term" value="C:nucleus"/>
    <property type="evidence" value="ECO:0007669"/>
    <property type="project" value="TreeGrafter"/>
</dbReference>
<feature type="region of interest" description="Disordered" evidence="4">
    <location>
        <begin position="561"/>
        <end position="598"/>
    </location>
</feature>
<evidence type="ECO:0000256" key="4">
    <source>
        <dbReference type="SAM" id="MobiDB-lite"/>
    </source>
</evidence>
<dbReference type="Gene3D" id="1.10.720.30">
    <property type="entry name" value="SAP domain"/>
    <property type="match status" value="1"/>
</dbReference>
<dbReference type="AlphaFoldDB" id="A0A4Y2N773"/>
<dbReference type="Pfam" id="PF02037">
    <property type="entry name" value="SAP"/>
    <property type="match status" value="1"/>
</dbReference>
<feature type="non-terminal residue" evidence="6">
    <location>
        <position position="598"/>
    </location>
</feature>
<dbReference type="GO" id="GO:0006355">
    <property type="term" value="P:regulation of DNA-templated transcription"/>
    <property type="evidence" value="ECO:0007669"/>
    <property type="project" value="InterPro"/>
</dbReference>
<dbReference type="PANTHER" id="PTHR14304:SF11">
    <property type="entry name" value="SAP DOMAIN-CONTAINING PROTEIN"/>
    <property type="match status" value="1"/>
</dbReference>
<dbReference type="Pfam" id="PF14443">
    <property type="entry name" value="DBC1"/>
    <property type="match status" value="1"/>
</dbReference>
<evidence type="ECO:0000256" key="1">
    <source>
        <dbReference type="ARBA" id="ARBA00004496"/>
    </source>
</evidence>
<dbReference type="GO" id="GO:0005737">
    <property type="term" value="C:cytoplasm"/>
    <property type="evidence" value="ECO:0007669"/>
    <property type="project" value="UniProtKB-SubCell"/>
</dbReference>
<dbReference type="PANTHER" id="PTHR14304">
    <property type="entry name" value="CELL DIVISION CYCLE AND APOPTOSIS REGULATOR PROTEIN"/>
    <property type="match status" value="1"/>
</dbReference>
<dbReference type="Pfam" id="PF14444">
    <property type="entry name" value="S1-like"/>
    <property type="match status" value="1"/>
</dbReference>
<keyword evidence="6" id="KW-0131">Cell cycle</keyword>
<keyword evidence="7" id="KW-1185">Reference proteome</keyword>
<dbReference type="SUPFAM" id="SSF68906">
    <property type="entry name" value="SAP domain"/>
    <property type="match status" value="1"/>
</dbReference>
<dbReference type="InterPro" id="IPR025223">
    <property type="entry name" value="S1-like_RNA-bd_dom"/>
</dbReference>
<evidence type="ECO:0000256" key="3">
    <source>
        <dbReference type="ARBA" id="ARBA00022553"/>
    </source>
</evidence>
<feature type="compositionally biased region" description="Basic and acidic residues" evidence="4">
    <location>
        <begin position="562"/>
        <end position="581"/>
    </location>
</feature>
<feature type="compositionally biased region" description="Basic and acidic residues" evidence="4">
    <location>
        <begin position="514"/>
        <end position="534"/>
    </location>
</feature>
<dbReference type="InterPro" id="IPR025224">
    <property type="entry name" value="CCAR1/CCAR2"/>
</dbReference>
<organism evidence="6 7">
    <name type="scientific">Araneus ventricosus</name>
    <name type="common">Orbweaver spider</name>
    <name type="synonym">Epeira ventricosa</name>
    <dbReference type="NCBI Taxonomy" id="182803"/>
    <lineage>
        <taxon>Eukaryota</taxon>
        <taxon>Metazoa</taxon>
        <taxon>Ecdysozoa</taxon>
        <taxon>Arthropoda</taxon>
        <taxon>Chelicerata</taxon>
        <taxon>Arachnida</taxon>
        <taxon>Araneae</taxon>
        <taxon>Araneomorphae</taxon>
        <taxon>Entelegynae</taxon>
        <taxon>Araneoidea</taxon>
        <taxon>Araneidae</taxon>
        <taxon>Araneus</taxon>
    </lineage>
</organism>
<comment type="subcellular location">
    <subcellularLocation>
        <location evidence="1">Cytoplasm</location>
    </subcellularLocation>
</comment>
<sequence>MIANCINGLNLAAGIVQPPPAGSSIITAQPISHASAAGMGLAGAGLPFAASLADAGLAAGGANSLATAAAVVAAAQNQQAQQAPAVSASYGTGLAAITLTQGNIPKAGERVLVEATYNSNSPFKWNATRIQVLPNQVISNQVVQLNVPQVNNNRPAIGQQGSLTAVVAAPVSLGINVSQSVNMNAAIANVANNQAGYTTVAQPGRWQVQQEMAVMESLGQQQQQQRLAIQHNNQHPWVQEMDYGEIMDNKVQESTFFDRLVPLSHECKTGNVMELRKRYSNLYIPSDFCAANFLWQDAFPPHRSFAMDHQCNFHIVGKDIEPVLENDAILEPPDADYTYSAKVMLMSTPALNEIFRKSCALAQDGDEAKENFVHPTRLISFLVGLKGKNETVAIGGPWSPSLDGPNPEKDPATLVKTAIRTCKALTGIDLSKCSQWYRFAEIYYRRGESSSHKGRGMRVETVVLFVPDVWSCLPTRVEWDGMIATGSCKKPLQPKLPEETSDPEAQEEEEGTSETEKKEPTHFSELDPKTIKVNDLKRELEARNLSVKGLKSQLIARLTKALKTESEKESEEKTAELKSENTEESADGNGEDDKKKEK</sequence>
<evidence type="ECO:0000313" key="7">
    <source>
        <dbReference type="Proteomes" id="UP000499080"/>
    </source>
</evidence>
<dbReference type="EMBL" id="BGPR01008675">
    <property type="protein sequence ID" value="GBN35288.1"/>
    <property type="molecule type" value="Genomic_DNA"/>
</dbReference>
<protein>
    <submittedName>
        <fullName evidence="6">Cell division cycle and apoptosis regulator protein 1</fullName>
    </submittedName>
</protein>
<feature type="domain" description="SAP" evidence="5">
    <location>
        <begin position="528"/>
        <end position="562"/>
    </location>
</feature>
<dbReference type="SMART" id="SM00513">
    <property type="entry name" value="SAP"/>
    <property type="match status" value="1"/>
</dbReference>
<evidence type="ECO:0000313" key="6">
    <source>
        <dbReference type="EMBL" id="GBN35288.1"/>
    </source>
</evidence>
<keyword evidence="3" id="KW-0597">Phosphoprotein</keyword>
<dbReference type="Proteomes" id="UP000499080">
    <property type="component" value="Unassembled WGS sequence"/>
</dbReference>
<name>A0A4Y2N773_ARAVE</name>
<feature type="region of interest" description="Disordered" evidence="4">
    <location>
        <begin position="488"/>
        <end position="534"/>
    </location>
</feature>
<dbReference type="GO" id="GO:0051301">
    <property type="term" value="P:cell division"/>
    <property type="evidence" value="ECO:0007669"/>
    <property type="project" value="UniProtKB-KW"/>
</dbReference>